<accession>A0A844ZPS2</accession>
<dbReference type="Proteomes" id="UP000435243">
    <property type="component" value="Unassembled WGS sequence"/>
</dbReference>
<dbReference type="Gene3D" id="2.160.20.10">
    <property type="entry name" value="Single-stranded right-handed beta-helix, Pectin lyase-like"/>
    <property type="match status" value="1"/>
</dbReference>
<comment type="caution">
    <text evidence="3">The sequence shown here is derived from an EMBL/GenBank/DDBJ whole genome shotgun (WGS) entry which is preliminary data.</text>
</comment>
<proteinExistence type="predicted"/>
<protein>
    <recommendedName>
        <fullName evidence="5">Filamentous hemagglutinin N-terminal domain-containing protein</fullName>
    </recommendedName>
</protein>
<feature type="chain" id="PRO_5032971847" description="Filamentous hemagglutinin N-terminal domain-containing protein" evidence="2">
    <location>
        <begin position="21"/>
        <end position="1609"/>
    </location>
</feature>
<dbReference type="EMBL" id="WTYY01000005">
    <property type="protein sequence ID" value="MXO89050.1"/>
    <property type="molecule type" value="Genomic_DNA"/>
</dbReference>
<dbReference type="InterPro" id="IPR006311">
    <property type="entry name" value="TAT_signal"/>
</dbReference>
<keyword evidence="4" id="KW-1185">Reference proteome</keyword>
<dbReference type="PROSITE" id="PS51318">
    <property type="entry name" value="TAT"/>
    <property type="match status" value="1"/>
</dbReference>
<feature type="region of interest" description="Disordered" evidence="1">
    <location>
        <begin position="1588"/>
        <end position="1609"/>
    </location>
</feature>
<reference evidence="3 4" key="1">
    <citation type="submission" date="2019-12" db="EMBL/GenBank/DDBJ databases">
        <title>Genomic-based taxomic classification of the family Erythrobacteraceae.</title>
        <authorList>
            <person name="Xu L."/>
        </authorList>
    </citation>
    <scope>NUCLEOTIDE SEQUENCE [LARGE SCALE GENOMIC DNA]</scope>
    <source>
        <strain evidence="3 4">JCM 16339</strain>
    </source>
</reference>
<evidence type="ECO:0000256" key="2">
    <source>
        <dbReference type="SAM" id="SignalP"/>
    </source>
</evidence>
<feature type="signal peptide" evidence="2">
    <location>
        <begin position="1"/>
        <end position="20"/>
    </location>
</feature>
<keyword evidence="2" id="KW-0732">Signal</keyword>
<evidence type="ECO:0000256" key="1">
    <source>
        <dbReference type="SAM" id="MobiDB-lite"/>
    </source>
</evidence>
<dbReference type="InterPro" id="IPR012334">
    <property type="entry name" value="Pectin_lyas_fold"/>
</dbReference>
<feature type="non-terminal residue" evidence="3">
    <location>
        <position position="1609"/>
    </location>
</feature>
<organism evidence="3 4">
    <name type="scientific">Alteraurantiacibacter aestuarii</name>
    <dbReference type="NCBI Taxonomy" id="650004"/>
    <lineage>
        <taxon>Bacteria</taxon>
        <taxon>Pseudomonadati</taxon>
        <taxon>Pseudomonadota</taxon>
        <taxon>Alphaproteobacteria</taxon>
        <taxon>Sphingomonadales</taxon>
        <taxon>Erythrobacteraceae</taxon>
        <taxon>Alteraurantiacibacter</taxon>
    </lineage>
</organism>
<evidence type="ECO:0008006" key="5">
    <source>
        <dbReference type="Google" id="ProtNLM"/>
    </source>
</evidence>
<sequence>MTNRKSLLLRSCAGAALALALTVDPRAAAAQAFQAIPDSVNGNVTFDRNVPGVDTITVDDLDAVITWVPFTDGQGNALTFLPNGNTAIFQGVPGATNFGVINRILPAPNANITVIDGAVISQLQDISLATSPGGFVAFYSSTGLLIGSNATFDVGGLLLTSIQPDSLAFQQFVTGTGSMNLNGVSNDSSLVQIDPGATITGTAEGSVFAVVAPQIVMSGTADINGSVAYVAAQDVTLGVSNGLFDIVIPTGTNVANAIYHDGTTTGPSSLGPGDNHVIYAVAQAQQNPINMLFLGNLGFLPAASASIQNGEIILSANYEVSGTQVLNDLTTASTKSDQQSDIFVQNATITSDISVHSSDYAVIAAGGGLSTITGNVFVYARNDAEVVSGADSVFNITGDVTVSASTIGNSIPSVSDPLLLNANGGVALVGADSAGSLTITGDVFISANATPGDDSAALIFGDAVAGSAELYSDSADVQINGSVFLDANALGPQRPGNFNSGGGGSGGLAYIDAQNFGTLTITGDASASASGNAATLLGTGDSNPVGDGIGGTVQVFVGGLSNGSSLQIGGNATLIANGAGAASASPVGGNGLGGTVSLSSLIDGPGVTITGTTLMTADGFGGDAVNGTGGIGFGGQATVAASSQGNLTLNNELTIQANSTGGTGVTGGEARGGNSGINLSSGAVVSLTDVIMDATTTGGDATNGVAGDGRSGLVSVIATGGSSLTINSSLSASTLSFGGNATGGDGGRSRNATEFENILITADNSTIDASLATVDISLGGAGGNTQSSGFSGGDATAGASLVDARNGGDITMNTVTTTIEAFGGSGPFAQGNTALGGSAHFRATGTGSTLDVLNGFLVTTSAIGGDTNGGTGIGGLAEGGSATVEAVNAGALNLSDTIPSLISISATGGGSNVDGGSGGNAVGGDVTLQATSGGTLGAGVISLSNLTSGGDSINSGFNITGGNVTAGTGSVVFAGPSSLLDGEISLSDSALGGEGSGTAAGGNATSGAVRFTANGGTIDLLGTSIARSLAVGGDGDTGGTATAGLAAGLGQNLGTVQILDGTSLTFESTALGGTGVTQGGNAIAGNADVQIDNASLLGGDLTILSSATAGADTGGFSGGGSAVAGGASLTASNAATVDLIHLSLTSNATTAPDGSAIGGVVQVQANGIGTVIGSALIDFETSAFGGTSSSSGTFFLDALSGGVISADDFVADALTSVGLGSSGQSGLSAQNGQIQILNTAVINANGPLLFQTTTGGLIVGGTSPSSLSASFDFTSSGLITISGDSDVTPTFGSLSLSFTSNDIDILPNTSFGAPTLSFTSTNTSSSAIIGGTISGPGYTITQAESEAIEGDNISFFGAATTGGDTYDVQLRDLTILGSLDSGISSLSIFSDGSMGIVGALHYTSADFTDQLNLYALGELTIELPTGSITMDNGAVSGFAYTGTVYMFGEQLFAATGDVLPGIRANPDDPALALVLGDDGGASVVTNYLSANTVSLEADSHILMQNTGAAGTLGGILVGPGGLTIRQFSDSMATTMRTIAYGMQDLGSGTLVTNDDFFALVDFGTDVVNEFTPGSTFNDCDIVNNSCVAPPPPPPPPPVVTPPPPPPPVV</sequence>
<name>A0A844ZPS2_9SPHN</name>
<dbReference type="RefSeq" id="WP_160591795.1">
    <property type="nucleotide sequence ID" value="NZ_WTYY01000005.1"/>
</dbReference>
<evidence type="ECO:0000313" key="4">
    <source>
        <dbReference type="Proteomes" id="UP000435243"/>
    </source>
</evidence>
<evidence type="ECO:0000313" key="3">
    <source>
        <dbReference type="EMBL" id="MXO89050.1"/>
    </source>
</evidence>
<dbReference type="OrthoDB" id="7429235at2"/>
<gene>
    <name evidence="3" type="ORF">GRI32_09895</name>
</gene>